<evidence type="ECO:0000313" key="5">
    <source>
        <dbReference type="Proteomes" id="UP000183085"/>
    </source>
</evidence>
<comment type="catalytic activity">
    <reaction evidence="1">
        <text>ATP + protein L-histidine = ADP + protein N-phospho-L-histidine.</text>
        <dbReference type="EC" id="2.7.13.3"/>
    </reaction>
</comment>
<dbReference type="GO" id="GO:0004673">
    <property type="term" value="F:protein histidine kinase activity"/>
    <property type="evidence" value="ECO:0007669"/>
    <property type="project" value="UniProtKB-EC"/>
</dbReference>
<proteinExistence type="predicted"/>
<reference evidence="4 5" key="1">
    <citation type="journal article" date="2016" name="Environ. Microbiol.">
        <title>Genomic resolution of a cold subsurface aquifer community provides metabolic insights for novel microbes adapted to high CO concentrations.</title>
        <authorList>
            <person name="Probst A.J."/>
            <person name="Castelle C.J."/>
            <person name="Singh A."/>
            <person name="Brown C.T."/>
            <person name="Anantharaman K."/>
            <person name="Sharon I."/>
            <person name="Hug L.A."/>
            <person name="Burstein D."/>
            <person name="Emerson J.B."/>
            <person name="Thomas B.C."/>
            <person name="Banfield J.F."/>
        </authorList>
    </citation>
    <scope>NUCLEOTIDE SEQUENCE [LARGE SCALE GENOMIC DNA]</scope>
    <source>
        <strain evidence="4">CG2_30_40_21</strain>
    </source>
</reference>
<dbReference type="GO" id="GO:0005524">
    <property type="term" value="F:ATP binding"/>
    <property type="evidence" value="ECO:0007669"/>
    <property type="project" value="UniProtKB-KW"/>
</dbReference>
<organism evidence="4 5">
    <name type="scientific">Candidatus Desantisbacteria bacterium CG2_30_40_21</name>
    <dbReference type="NCBI Taxonomy" id="1817895"/>
    <lineage>
        <taxon>Bacteria</taxon>
        <taxon>Candidatus Desantisiibacteriota</taxon>
    </lineage>
</organism>
<comment type="caution">
    <text evidence="4">The sequence shown here is derived from an EMBL/GenBank/DDBJ whole genome shotgun (WGS) entry which is preliminary data.</text>
</comment>
<dbReference type="InterPro" id="IPR003594">
    <property type="entry name" value="HATPase_dom"/>
</dbReference>
<keyword evidence="4" id="KW-0067">ATP-binding</keyword>
<sequence>MKKTLSIPTIDDNATDFDILFNLWNQTNNDNMDVTFEFSNCNFLRQNAIAFLGGLIRLIQSKGGTVWFNLESISKTVKANLERNGFIPTLGLGNGSVPKTGNSIPYREDSYQDKDVVVDYLKMYWLGQEWVHVSEMLKDAIVGTVWEIYANAFEHGKSSVRIFSCGQHYPHRHELKLTVVDFGAGIPSNVRLFFEPDPRAQSLNAASCLKWAFQRGNTTKPDGRGLGLDLLKEFVKLNKGKLEIFSHEGYVIIDNKQEKFANKTTFFEGTLVNITFICDESHYRLVSEMVEEPLF</sequence>
<dbReference type="EMBL" id="MNYI01000154">
    <property type="protein sequence ID" value="OIP39280.1"/>
    <property type="molecule type" value="Genomic_DNA"/>
</dbReference>
<evidence type="ECO:0000259" key="3">
    <source>
        <dbReference type="Pfam" id="PF02518"/>
    </source>
</evidence>
<keyword evidence="4" id="KW-0547">Nucleotide-binding</keyword>
<dbReference type="PRINTS" id="PR00344">
    <property type="entry name" value="BCTRLSENSOR"/>
</dbReference>
<dbReference type="InterPro" id="IPR004358">
    <property type="entry name" value="Sig_transdc_His_kin-like_C"/>
</dbReference>
<feature type="domain" description="Histidine kinase/HSP90-like ATPase" evidence="3">
    <location>
        <begin position="142"/>
        <end position="249"/>
    </location>
</feature>
<gene>
    <name evidence="4" type="ORF">AUJ95_05725</name>
</gene>
<accession>A0A1J5E9C5</accession>
<evidence type="ECO:0000256" key="2">
    <source>
        <dbReference type="ARBA" id="ARBA00012438"/>
    </source>
</evidence>
<dbReference type="EC" id="2.7.13.3" evidence="2"/>
<dbReference type="InterPro" id="IPR036890">
    <property type="entry name" value="HATPase_C_sf"/>
</dbReference>
<dbReference type="Gene3D" id="3.30.565.10">
    <property type="entry name" value="Histidine kinase-like ATPase, C-terminal domain"/>
    <property type="match status" value="1"/>
</dbReference>
<name>A0A1J5E9C5_9BACT</name>
<evidence type="ECO:0000256" key="1">
    <source>
        <dbReference type="ARBA" id="ARBA00000085"/>
    </source>
</evidence>
<dbReference type="STRING" id="1817895.AUJ95_05725"/>
<protein>
    <recommendedName>
        <fullName evidence="2">histidine kinase</fullName>
        <ecNumber evidence="2">2.7.13.3</ecNumber>
    </recommendedName>
</protein>
<dbReference type="AlphaFoldDB" id="A0A1J5E9C5"/>
<dbReference type="Proteomes" id="UP000183085">
    <property type="component" value="Unassembled WGS sequence"/>
</dbReference>
<evidence type="ECO:0000313" key="4">
    <source>
        <dbReference type="EMBL" id="OIP39280.1"/>
    </source>
</evidence>
<dbReference type="SUPFAM" id="SSF55874">
    <property type="entry name" value="ATPase domain of HSP90 chaperone/DNA topoisomerase II/histidine kinase"/>
    <property type="match status" value="1"/>
</dbReference>
<dbReference type="Pfam" id="PF02518">
    <property type="entry name" value="HATPase_c"/>
    <property type="match status" value="1"/>
</dbReference>